<feature type="region of interest" description="Disordered" evidence="8">
    <location>
        <begin position="1295"/>
        <end position="1315"/>
    </location>
</feature>
<feature type="region of interest" description="Disordered" evidence="8">
    <location>
        <begin position="1174"/>
        <end position="1198"/>
    </location>
</feature>
<evidence type="ECO:0000256" key="3">
    <source>
        <dbReference type="ARBA" id="ARBA00022670"/>
    </source>
</evidence>
<keyword evidence="4" id="KW-0479">Metal-binding</keyword>
<feature type="compositionally biased region" description="Polar residues" evidence="8">
    <location>
        <begin position="1002"/>
        <end position="1026"/>
    </location>
</feature>
<feature type="domain" description="Peptidase M13 N-terminal" evidence="11">
    <location>
        <begin position="1465"/>
        <end position="1709"/>
    </location>
</feature>
<feature type="compositionally biased region" description="Polar residues" evidence="8">
    <location>
        <begin position="889"/>
        <end position="909"/>
    </location>
</feature>
<dbReference type="Pfam" id="PF01431">
    <property type="entry name" value="Peptidase_M13"/>
    <property type="match status" value="1"/>
</dbReference>
<dbReference type="PANTHER" id="PTHR11733">
    <property type="entry name" value="ZINC METALLOPROTEASE FAMILY M13 NEPRILYSIN-RELATED"/>
    <property type="match status" value="1"/>
</dbReference>
<dbReference type="InterPro" id="IPR000718">
    <property type="entry name" value="Peptidase_M13"/>
</dbReference>
<feature type="region of interest" description="Disordered" evidence="8">
    <location>
        <begin position="1711"/>
        <end position="1751"/>
    </location>
</feature>
<feature type="domain" description="Peptidase M13 N-terminal" evidence="11">
    <location>
        <begin position="1754"/>
        <end position="1917"/>
    </location>
</feature>
<organism evidence="12 13">
    <name type="scientific">Fragariocoptes setiger</name>
    <dbReference type="NCBI Taxonomy" id="1670756"/>
    <lineage>
        <taxon>Eukaryota</taxon>
        <taxon>Metazoa</taxon>
        <taxon>Ecdysozoa</taxon>
        <taxon>Arthropoda</taxon>
        <taxon>Chelicerata</taxon>
        <taxon>Arachnida</taxon>
        <taxon>Acari</taxon>
        <taxon>Acariformes</taxon>
        <taxon>Trombidiformes</taxon>
        <taxon>Prostigmata</taxon>
        <taxon>Eupodina</taxon>
        <taxon>Eriophyoidea</taxon>
        <taxon>Phytoptidae</taxon>
        <taxon>Fragariocoptes</taxon>
    </lineage>
</organism>
<feature type="region of interest" description="Disordered" evidence="8">
    <location>
        <begin position="887"/>
        <end position="918"/>
    </location>
</feature>
<feature type="region of interest" description="Disordered" evidence="8">
    <location>
        <begin position="1331"/>
        <end position="1363"/>
    </location>
</feature>
<feature type="compositionally biased region" description="Polar residues" evidence="8">
    <location>
        <begin position="1742"/>
        <end position="1751"/>
    </location>
</feature>
<feature type="region of interest" description="Disordered" evidence="8">
    <location>
        <begin position="1060"/>
        <end position="1100"/>
    </location>
</feature>
<dbReference type="CDD" id="cd08662">
    <property type="entry name" value="M13"/>
    <property type="match status" value="1"/>
</dbReference>
<keyword evidence="13" id="KW-1185">Reference proteome</keyword>
<evidence type="ECO:0000313" key="12">
    <source>
        <dbReference type="EMBL" id="KAG9508882.1"/>
    </source>
</evidence>
<feature type="compositionally biased region" description="Basic and acidic residues" evidence="8">
    <location>
        <begin position="765"/>
        <end position="776"/>
    </location>
</feature>
<evidence type="ECO:0000256" key="6">
    <source>
        <dbReference type="ARBA" id="ARBA00022833"/>
    </source>
</evidence>
<feature type="compositionally biased region" description="Low complexity" evidence="8">
    <location>
        <begin position="644"/>
        <end position="653"/>
    </location>
</feature>
<keyword evidence="9" id="KW-0812">Transmembrane</keyword>
<feature type="region of interest" description="Disordered" evidence="8">
    <location>
        <begin position="370"/>
        <end position="420"/>
    </location>
</feature>
<sequence>MLDPKNAPLNALGALEDSLTHSDDQSDVESDDLWYKNGLGKNKFSSLDERQLVVAASTSGAGVANNNANYVNAMHASIRSEQARHKQAYSIDTTSATSIEQQQQQQQQQYSVQCPLGLRARHLELRQYRSKSFAERFIEPLKLSTLIDGTKRTASLMRGQHRRMKGFSVGTFSSSNDDNSFSGQCDPLINNCIDTDTDMMNVCDDPVDLNLDLKFVKKDCPQERITSFKVTAVATTSDKLTRHKLINDYVDANDDEDELSLLVRRKQANKSTKDSGNNKSVAAIVKSDSKQRACEQRDMTLLDVTNEQVVQLNCLSKSSSMRGLNDKLKQLLNNDDNNDNLETNRTNKTNETTAAAATITITSIESRDDNSTVQTQCYRGNNNNKNSNNIIIDNENSSTNSRNGSNSIDKSTNNIDDDDSSMVNRLMSCETRQQIRPLLSSLDNQIIWPSSAAASNTGRTLEKHWKNDAASDKCYCPSYDYQARRNGSHNGGKKNELISLVRKSNSNLDNRRAAAAAAALAPAATATNGNDNDTTSARRQKPSENENEIDDVASVHIVATSSGKTAPIVAHQRSQLTSWPAIMRNSNVNVSVAPAPTQQRQRLHSALATNEMPRHGVLAEHEHQHQQAKPQLELDMGAHQYNWRQQHGACRQQQQRRRLQQQQQQQQPHTLKVNEDTDSFCDGYNDDATTDCCDTSTWLTPTPAPTAITTATAKPTATPIVERTLYEAVNDKSKTLSGDEVCWRESLHFGRTSAGPFTHNSNNNKDNEQQRRHLNDKTTASSHRLLRPQHCGHQQQQQQHQQQQQQTKQRATPTQHVEWQHTQLWASSTVLPLASSTLQNDYNLDHQSSASLIPQSITRESILISATTAAAAAAAAAAHEIVPLKMAKSNETNNNNKRATSTTQAMTIDNNNNNRDKKLNNTANFIISNNENFSYTDNDDNVFNGEQCIVSDTNSLNSRQQHQHQQHQGKQKQRTSSAIDDNCFIDCTINDDQHELNKQLSRYDSQQRQQLKNSRHPTNTSSSGNDFDSAIASDIDYLGASSTSDASNSMEHLMKQPLSIETNERKPNENNNNNNNKSTSHGLQRVHTSNNNNNNNISANLTNDTNAQIEMVNIDLSDKTMSSAAECRKTNTTMTTINNNDNSNRDTQLLNNWTDNSLQKFELMSTTNDKMLRTQQDSTNDGSLMSAKQRDDHNTSTTTVAAAAAAAAAARALHVQQHHIAKSTRLVDDESPFVGFSASTQRTRPQILSIDDNHYEHNQPDYRANSNSSSSSNNINNTSGHQLTRLVTATTSTHLDGTANSCTTSSPTTTTAVPAMTTTTTATTATPRAVAVASVTHQHQSHQQQQPSQARQSQRHQRRDSVASEFDDDYDKLSYVRCSFFVRLLATMAIFFALSTIILLLVLLTLFGSGYRHENTWSNRTTQQLMGANDTDTEYVVNFNQPCLTPACVTVAASIINAMDSNIDPCDDFYMYSCGNWIKSNPLPEGKSSWGTFGKLWQENQLVMKNVLETSNFRPGSAEEKARIYYLSCLDTNETIEARGSEPMQDLINECGGWSISGHFDANKWDLQQALQIYHNQYNRGGLFSWAVGTDERNSSRTVIQIDQSGLGLPNRDYYLNKSGKNTVLESYLAYMIKVGDLMGNGDSSEAMKDVLEFEIKLAEITVPADQRRDDERMYHKYTLRELNEKSPFLNWTKYFADAFDYHSSTPKPIIPHTMRNTTGSHSNNSNRFNSNSNNNNSNNNQQPRVSATDEISSNFEHTQIQIRHKITDKEHVVIYSPEYFEKLSGLVKFYLRDNHGKTVLANYLAWSVVQSLVSTMPKQYREASKILRRALIGSEGQEITWRYCVSDTNSVMGFALGSMFVRSVFQGESKEKAQEMIDSIRNAFKKNLDYLAWMDENTRRLAIEKADKINEMIGFPDFILSSDKLDEKYRDLDFHENKYFENNIKVNIYALRENMEKISKPANKTEWEMTPPTVNAYYTPTKNQIVFPAGILQTPFYDASYPNSLNFGAMGVVMGHELTHAFDDQGREYDKDGNLHQWWYNATLQNFEERVKCFADQYYKYKIGDNHLNGKQTLGENIADNGGLKAAFRAFEGWLKNHHEMPLPGVNLTSRQLFFVGFAQVWCSASTPEALKLQIVNDVHAPAQYRVIGTLSNSYEFAHEFNCPHNSRMNPENKCISSLSKYYQQQQQQQRYFTITTTDKISGYNMKS</sequence>
<feature type="region of interest" description="Disordered" evidence="8">
    <location>
        <begin position="752"/>
        <end position="818"/>
    </location>
</feature>
<feature type="compositionally biased region" description="Polar residues" evidence="8">
    <location>
        <begin position="807"/>
        <end position="818"/>
    </location>
</feature>
<keyword evidence="6" id="KW-0862">Zinc</keyword>
<keyword evidence="9" id="KW-1133">Transmembrane helix</keyword>
<dbReference type="InterPro" id="IPR042089">
    <property type="entry name" value="Peptidase_M13_dom_2"/>
</dbReference>
<comment type="caution">
    <text evidence="12">The sequence shown here is derived from an EMBL/GenBank/DDBJ whole genome shotgun (WGS) entry which is preliminary data.</text>
</comment>
<dbReference type="Proteomes" id="UP000825002">
    <property type="component" value="Unassembled WGS sequence"/>
</dbReference>
<evidence type="ECO:0000256" key="4">
    <source>
        <dbReference type="ARBA" id="ARBA00022723"/>
    </source>
</evidence>
<feature type="region of interest" description="Disordered" evidence="8">
    <location>
        <begin position="267"/>
        <end position="289"/>
    </location>
</feature>
<evidence type="ECO:0000256" key="7">
    <source>
        <dbReference type="ARBA" id="ARBA00023049"/>
    </source>
</evidence>
<feature type="region of interest" description="Disordered" evidence="8">
    <location>
        <begin position="519"/>
        <end position="549"/>
    </location>
</feature>
<feature type="region of interest" description="Disordered" evidence="8">
    <location>
        <begin position="331"/>
        <end position="354"/>
    </location>
</feature>
<dbReference type="SUPFAM" id="SSF55486">
    <property type="entry name" value="Metalloproteases ('zincins'), catalytic domain"/>
    <property type="match status" value="2"/>
</dbReference>
<evidence type="ECO:0000256" key="8">
    <source>
        <dbReference type="SAM" id="MobiDB-lite"/>
    </source>
</evidence>
<feature type="domain" description="Peptidase M13 C-terminal" evidence="10">
    <location>
        <begin position="1976"/>
        <end position="2176"/>
    </location>
</feature>
<keyword evidence="7" id="KW-0482">Metalloprotease</keyword>
<feature type="compositionally biased region" description="Low complexity" evidence="8">
    <location>
        <begin position="381"/>
        <end position="407"/>
    </location>
</feature>
<feature type="compositionally biased region" description="Low complexity" evidence="8">
    <location>
        <begin position="1088"/>
        <end position="1100"/>
    </location>
</feature>
<gene>
    <name evidence="12" type="ORF">GZH46_02612</name>
</gene>
<feature type="region of interest" description="Disordered" evidence="8">
    <location>
        <begin position="956"/>
        <end position="977"/>
    </location>
</feature>
<feature type="compositionally biased region" description="Low complexity" evidence="8">
    <location>
        <begin position="1721"/>
        <end position="1741"/>
    </location>
</feature>
<feature type="compositionally biased region" description="Polar residues" evidence="8">
    <location>
        <begin position="371"/>
        <end position="380"/>
    </location>
</feature>
<feature type="region of interest" description="Disordered" evidence="8">
    <location>
        <begin position="644"/>
        <end position="678"/>
    </location>
</feature>
<keyword evidence="9" id="KW-0472">Membrane</keyword>
<feature type="compositionally biased region" description="Basic residues" evidence="8">
    <location>
        <begin position="961"/>
        <end position="973"/>
    </location>
</feature>
<dbReference type="EMBL" id="JAIFTH010000860">
    <property type="protein sequence ID" value="KAG9508882.1"/>
    <property type="molecule type" value="Genomic_DNA"/>
</dbReference>
<keyword evidence="3" id="KW-0645">Protease</keyword>
<feature type="non-terminal residue" evidence="12">
    <location>
        <position position="2209"/>
    </location>
</feature>
<protein>
    <recommendedName>
        <fullName evidence="14">Endothelin-converting enzyme 1</fullName>
    </recommendedName>
</protein>
<dbReference type="InterPro" id="IPR024079">
    <property type="entry name" value="MetalloPept_cat_dom_sf"/>
</dbReference>
<evidence type="ECO:0000313" key="13">
    <source>
        <dbReference type="Proteomes" id="UP000825002"/>
    </source>
</evidence>
<feature type="region of interest" description="Disordered" evidence="8">
    <location>
        <begin position="1255"/>
        <end position="1279"/>
    </location>
</feature>
<evidence type="ECO:0000256" key="1">
    <source>
        <dbReference type="ARBA" id="ARBA00001947"/>
    </source>
</evidence>
<dbReference type="Pfam" id="PF05649">
    <property type="entry name" value="Peptidase_M13_N"/>
    <property type="match status" value="2"/>
</dbReference>
<comment type="cofactor">
    <cofactor evidence="1">
        <name>Zn(2+)</name>
        <dbReference type="ChEBI" id="CHEBI:29105"/>
    </cofactor>
</comment>
<comment type="similarity">
    <text evidence="2">Belongs to the peptidase M13 family.</text>
</comment>
<feature type="compositionally biased region" description="Low complexity" evidence="8">
    <location>
        <begin position="1265"/>
        <end position="1277"/>
    </location>
</feature>
<feature type="transmembrane region" description="Helical" evidence="9">
    <location>
        <begin position="1380"/>
        <end position="1407"/>
    </location>
</feature>
<evidence type="ECO:0000259" key="11">
    <source>
        <dbReference type="Pfam" id="PF05649"/>
    </source>
</evidence>
<feature type="compositionally biased region" description="Low complexity" evidence="8">
    <location>
        <begin position="1331"/>
        <end position="1352"/>
    </location>
</feature>
<dbReference type="PRINTS" id="PR00786">
    <property type="entry name" value="NEPRILYSIN"/>
</dbReference>
<dbReference type="PANTHER" id="PTHR11733:SF167">
    <property type="entry name" value="FI17812P1-RELATED"/>
    <property type="match status" value="1"/>
</dbReference>
<dbReference type="InterPro" id="IPR008753">
    <property type="entry name" value="Peptidase_M13_N"/>
</dbReference>
<evidence type="ECO:0000259" key="10">
    <source>
        <dbReference type="Pfam" id="PF01431"/>
    </source>
</evidence>
<feature type="compositionally biased region" description="Low complexity" evidence="8">
    <location>
        <begin position="1298"/>
        <end position="1315"/>
    </location>
</feature>
<feature type="region of interest" description="Disordered" evidence="8">
    <location>
        <begin position="1002"/>
        <end position="1027"/>
    </location>
</feature>
<evidence type="ECO:0000256" key="2">
    <source>
        <dbReference type="ARBA" id="ARBA00007357"/>
    </source>
</evidence>
<reference evidence="12 13" key="1">
    <citation type="submission" date="2020-10" db="EMBL/GenBank/DDBJ databases">
        <authorList>
            <person name="Klimov P.B."/>
            <person name="Dyachkov S.M."/>
            <person name="Chetverikov P.E."/>
        </authorList>
    </citation>
    <scope>NUCLEOTIDE SEQUENCE [LARGE SCALE GENOMIC DNA]</scope>
    <source>
        <strain evidence="12">BMOC 18-1129-001#AD2665</strain>
        <tissue evidence="12">Entire mites</tissue>
    </source>
</reference>
<evidence type="ECO:0000256" key="5">
    <source>
        <dbReference type="ARBA" id="ARBA00022801"/>
    </source>
</evidence>
<dbReference type="Gene3D" id="1.10.1380.10">
    <property type="entry name" value="Neutral endopeptidase , domain2"/>
    <property type="match status" value="1"/>
</dbReference>
<dbReference type="InterPro" id="IPR018497">
    <property type="entry name" value="Peptidase_M13_C"/>
</dbReference>
<feature type="compositionally biased region" description="Polar residues" evidence="8">
    <location>
        <begin position="1174"/>
        <end position="1183"/>
    </location>
</feature>
<dbReference type="Gene3D" id="3.40.390.10">
    <property type="entry name" value="Collagenase (Catalytic Domain)"/>
    <property type="match status" value="1"/>
</dbReference>
<proteinExistence type="inferred from homology"/>
<feature type="compositionally biased region" description="Low complexity" evidence="8">
    <location>
        <begin position="793"/>
        <end position="806"/>
    </location>
</feature>
<dbReference type="PROSITE" id="PS51885">
    <property type="entry name" value="NEPRILYSIN"/>
    <property type="match status" value="1"/>
</dbReference>
<evidence type="ECO:0000256" key="9">
    <source>
        <dbReference type="SAM" id="Phobius"/>
    </source>
</evidence>
<keyword evidence="5" id="KW-0378">Hydrolase</keyword>
<accession>A0ABQ7S638</accession>
<evidence type="ECO:0008006" key="14">
    <source>
        <dbReference type="Google" id="ProtNLM"/>
    </source>
</evidence>
<feature type="compositionally biased region" description="Low complexity" evidence="8">
    <location>
        <begin position="519"/>
        <end position="535"/>
    </location>
</feature>
<name>A0ABQ7S638_9ACAR</name>